<dbReference type="Pfam" id="PF14244">
    <property type="entry name" value="Retrotran_gag_3"/>
    <property type="match status" value="1"/>
</dbReference>
<dbReference type="Proteomes" id="UP001281410">
    <property type="component" value="Unassembled WGS sequence"/>
</dbReference>
<evidence type="ECO:0000313" key="3">
    <source>
        <dbReference type="EMBL" id="KAK3230206.1"/>
    </source>
</evidence>
<comment type="caution">
    <text evidence="3">The sequence shown here is derived from an EMBL/GenBank/DDBJ whole genome shotgun (WGS) entry which is preliminary data.</text>
</comment>
<keyword evidence="4" id="KW-1185">Reference proteome</keyword>
<accession>A0AAE0B5K2</accession>
<evidence type="ECO:0000256" key="1">
    <source>
        <dbReference type="SAM" id="MobiDB-lite"/>
    </source>
</evidence>
<proteinExistence type="predicted"/>
<gene>
    <name evidence="3" type="ORF">Dsin_002087</name>
</gene>
<dbReference type="EMBL" id="JANJYJ010000001">
    <property type="protein sequence ID" value="KAK3230206.1"/>
    <property type="molecule type" value="Genomic_DNA"/>
</dbReference>
<organism evidence="3 4">
    <name type="scientific">Dipteronia sinensis</name>
    <dbReference type="NCBI Taxonomy" id="43782"/>
    <lineage>
        <taxon>Eukaryota</taxon>
        <taxon>Viridiplantae</taxon>
        <taxon>Streptophyta</taxon>
        <taxon>Embryophyta</taxon>
        <taxon>Tracheophyta</taxon>
        <taxon>Spermatophyta</taxon>
        <taxon>Magnoliopsida</taxon>
        <taxon>eudicotyledons</taxon>
        <taxon>Gunneridae</taxon>
        <taxon>Pentapetalae</taxon>
        <taxon>rosids</taxon>
        <taxon>malvids</taxon>
        <taxon>Sapindales</taxon>
        <taxon>Sapindaceae</taxon>
        <taxon>Hippocastanoideae</taxon>
        <taxon>Acereae</taxon>
        <taxon>Dipteronia</taxon>
    </lineage>
</organism>
<evidence type="ECO:0000313" key="4">
    <source>
        <dbReference type="Proteomes" id="UP001281410"/>
    </source>
</evidence>
<dbReference type="AlphaFoldDB" id="A0AAE0B5K2"/>
<protein>
    <recommendedName>
        <fullName evidence="2">Retrotransposon Copia-like N-terminal domain-containing protein</fullName>
    </recommendedName>
</protein>
<feature type="compositionally biased region" description="Acidic residues" evidence="1">
    <location>
        <begin position="11"/>
        <end position="20"/>
    </location>
</feature>
<dbReference type="InterPro" id="IPR029472">
    <property type="entry name" value="Copia-like_N"/>
</dbReference>
<feature type="region of interest" description="Disordered" evidence="1">
    <location>
        <begin position="1"/>
        <end position="20"/>
    </location>
</feature>
<reference evidence="3" key="1">
    <citation type="journal article" date="2023" name="Plant J.">
        <title>Genome sequences and population genomics provide insights into the demographic history, inbreeding, and mutation load of two 'living fossil' tree species of Dipteronia.</title>
        <authorList>
            <person name="Feng Y."/>
            <person name="Comes H.P."/>
            <person name="Chen J."/>
            <person name="Zhu S."/>
            <person name="Lu R."/>
            <person name="Zhang X."/>
            <person name="Li P."/>
            <person name="Qiu J."/>
            <person name="Olsen K.M."/>
            <person name="Qiu Y."/>
        </authorList>
    </citation>
    <scope>NUCLEOTIDE SEQUENCE</scope>
    <source>
        <strain evidence="3">NBL</strain>
    </source>
</reference>
<feature type="domain" description="Retrotransposon Copia-like N-terminal" evidence="2">
    <location>
        <begin position="31"/>
        <end position="76"/>
    </location>
</feature>
<sequence length="83" mass="9068">MVGPALNNESETSENLDNETEVISTMSSKGLDNLSFQFTVEKLKGRNFREWAQSMKLVIDGKGKLGYLTGETKKPATTDVGAL</sequence>
<name>A0AAE0B5K2_9ROSI</name>
<evidence type="ECO:0000259" key="2">
    <source>
        <dbReference type="Pfam" id="PF14244"/>
    </source>
</evidence>